<evidence type="ECO:0000256" key="3">
    <source>
        <dbReference type="ARBA" id="ARBA00023163"/>
    </source>
</evidence>
<protein>
    <submittedName>
        <fullName evidence="5">Lrp/AsnC family transcriptional regulator</fullName>
    </submittedName>
</protein>
<dbReference type="Gene3D" id="3.30.70.920">
    <property type="match status" value="1"/>
</dbReference>
<keyword evidence="2" id="KW-0238">DNA-binding</keyword>
<dbReference type="InterPro" id="IPR019888">
    <property type="entry name" value="Tscrpt_reg_AsnC-like"/>
</dbReference>
<reference evidence="5" key="1">
    <citation type="submission" date="2022-10" db="EMBL/GenBank/DDBJ databases">
        <title>The WGS of Solirubrobacter sp. CPCC 204708.</title>
        <authorList>
            <person name="Jiang Z."/>
        </authorList>
    </citation>
    <scope>NUCLEOTIDE SEQUENCE</scope>
    <source>
        <strain evidence="5">CPCC 204708</strain>
    </source>
</reference>
<dbReference type="CDD" id="cd00090">
    <property type="entry name" value="HTH_ARSR"/>
    <property type="match status" value="1"/>
</dbReference>
<evidence type="ECO:0000256" key="1">
    <source>
        <dbReference type="ARBA" id="ARBA00023015"/>
    </source>
</evidence>
<evidence type="ECO:0000313" key="5">
    <source>
        <dbReference type="EMBL" id="MDA0140342.1"/>
    </source>
</evidence>
<proteinExistence type="predicted"/>
<feature type="domain" description="HTH asnC-type" evidence="4">
    <location>
        <begin position="11"/>
        <end position="72"/>
    </location>
</feature>
<dbReference type="InterPro" id="IPR019887">
    <property type="entry name" value="Tscrpt_reg_AsnC/Lrp_C"/>
</dbReference>
<dbReference type="Pfam" id="PF01037">
    <property type="entry name" value="AsnC_trans_reg"/>
    <property type="match status" value="1"/>
</dbReference>
<dbReference type="Proteomes" id="UP001147700">
    <property type="component" value="Unassembled WGS sequence"/>
</dbReference>
<dbReference type="SUPFAM" id="SSF46785">
    <property type="entry name" value="Winged helix' DNA-binding domain"/>
    <property type="match status" value="1"/>
</dbReference>
<dbReference type="PROSITE" id="PS50956">
    <property type="entry name" value="HTH_ASNC_2"/>
    <property type="match status" value="1"/>
</dbReference>
<dbReference type="RefSeq" id="WP_202955066.1">
    <property type="nucleotide sequence ID" value="NZ_JAPCID010000037.1"/>
</dbReference>
<sequence>MCNDRCIAALLDDKDCAILALLQEQGDLPNLELARRVNLSPAATSRRVTRLRAEGVIEAVRAVVTPDAVGLPLQAFVLVTLADHSAEADARFARAVADLPGVLRADAITGDQDALVHVAAATPQDLHRLVLALKRAGAARALTMLRLQAIKPPSPVPVA</sequence>
<dbReference type="InterPro" id="IPR011008">
    <property type="entry name" value="Dimeric_a/b-barrel"/>
</dbReference>
<keyword evidence="6" id="KW-1185">Reference proteome</keyword>
<dbReference type="InterPro" id="IPR011991">
    <property type="entry name" value="ArsR-like_HTH"/>
</dbReference>
<dbReference type="InterPro" id="IPR000485">
    <property type="entry name" value="AsnC-type_HTH_dom"/>
</dbReference>
<organism evidence="5 6">
    <name type="scientific">Solirubrobacter deserti</name>
    <dbReference type="NCBI Taxonomy" id="2282478"/>
    <lineage>
        <taxon>Bacteria</taxon>
        <taxon>Bacillati</taxon>
        <taxon>Actinomycetota</taxon>
        <taxon>Thermoleophilia</taxon>
        <taxon>Solirubrobacterales</taxon>
        <taxon>Solirubrobacteraceae</taxon>
        <taxon>Solirubrobacter</taxon>
    </lineage>
</organism>
<keyword evidence="3" id="KW-0804">Transcription</keyword>
<evidence type="ECO:0000256" key="2">
    <source>
        <dbReference type="ARBA" id="ARBA00023125"/>
    </source>
</evidence>
<dbReference type="PANTHER" id="PTHR30154">
    <property type="entry name" value="LEUCINE-RESPONSIVE REGULATORY PROTEIN"/>
    <property type="match status" value="1"/>
</dbReference>
<dbReference type="PROSITE" id="PS00519">
    <property type="entry name" value="HTH_ASNC_1"/>
    <property type="match status" value="1"/>
</dbReference>
<dbReference type="InterPro" id="IPR019885">
    <property type="entry name" value="Tscrpt_reg_HTH_AsnC-type_CS"/>
</dbReference>
<dbReference type="EMBL" id="JAPCID010000037">
    <property type="protein sequence ID" value="MDA0140342.1"/>
    <property type="molecule type" value="Genomic_DNA"/>
</dbReference>
<accession>A0ABT4RPA0</accession>
<evidence type="ECO:0000259" key="4">
    <source>
        <dbReference type="PROSITE" id="PS50956"/>
    </source>
</evidence>
<dbReference type="Gene3D" id="1.10.10.10">
    <property type="entry name" value="Winged helix-like DNA-binding domain superfamily/Winged helix DNA-binding domain"/>
    <property type="match status" value="1"/>
</dbReference>
<dbReference type="Pfam" id="PF13412">
    <property type="entry name" value="HTH_24"/>
    <property type="match status" value="1"/>
</dbReference>
<gene>
    <name evidence="5" type="ORF">OJ962_22785</name>
</gene>
<name>A0ABT4RPA0_9ACTN</name>
<comment type="caution">
    <text evidence="5">The sequence shown here is derived from an EMBL/GenBank/DDBJ whole genome shotgun (WGS) entry which is preliminary data.</text>
</comment>
<evidence type="ECO:0000313" key="6">
    <source>
        <dbReference type="Proteomes" id="UP001147700"/>
    </source>
</evidence>
<keyword evidence="1" id="KW-0805">Transcription regulation</keyword>
<dbReference type="InterPro" id="IPR036388">
    <property type="entry name" value="WH-like_DNA-bd_sf"/>
</dbReference>
<dbReference type="SMART" id="SM00344">
    <property type="entry name" value="HTH_ASNC"/>
    <property type="match status" value="1"/>
</dbReference>
<dbReference type="PANTHER" id="PTHR30154:SF34">
    <property type="entry name" value="TRANSCRIPTIONAL REGULATOR AZLB"/>
    <property type="match status" value="1"/>
</dbReference>
<dbReference type="SUPFAM" id="SSF54909">
    <property type="entry name" value="Dimeric alpha+beta barrel"/>
    <property type="match status" value="1"/>
</dbReference>
<dbReference type="InterPro" id="IPR036390">
    <property type="entry name" value="WH_DNA-bd_sf"/>
</dbReference>
<dbReference type="PRINTS" id="PR00033">
    <property type="entry name" value="HTHASNC"/>
</dbReference>